<sequence length="90" mass="9876">MFRATTSAEGDGTVVKKNGVATAGNRKEEDSVVARRERERREERPAGRPPSRDSATICTPIIFLRRRIQASRQASMSHTKGGEGASSENF</sequence>
<evidence type="ECO:0000313" key="3">
    <source>
        <dbReference type="Proteomes" id="UP001497522"/>
    </source>
</evidence>
<protein>
    <submittedName>
        <fullName evidence="2">Uncharacterized protein</fullName>
    </submittedName>
</protein>
<keyword evidence="3" id="KW-1185">Reference proteome</keyword>
<reference evidence="2" key="1">
    <citation type="submission" date="2024-03" db="EMBL/GenBank/DDBJ databases">
        <authorList>
            <consortium name="ELIXIR-Norway"/>
            <consortium name="Elixir Norway"/>
        </authorList>
    </citation>
    <scope>NUCLEOTIDE SEQUENCE</scope>
</reference>
<evidence type="ECO:0000256" key="1">
    <source>
        <dbReference type="SAM" id="MobiDB-lite"/>
    </source>
</evidence>
<feature type="compositionally biased region" description="Basic and acidic residues" evidence="1">
    <location>
        <begin position="25"/>
        <end position="46"/>
    </location>
</feature>
<dbReference type="EMBL" id="OZ023714">
    <property type="protein sequence ID" value="CAK9862840.1"/>
    <property type="molecule type" value="Genomic_DNA"/>
</dbReference>
<name>A0ABP1AJW4_9BRYO</name>
<gene>
    <name evidence="2" type="ORF">CSSPJE1EN2_LOCUS5835</name>
</gene>
<evidence type="ECO:0000313" key="2">
    <source>
        <dbReference type="EMBL" id="CAK9862840.1"/>
    </source>
</evidence>
<organism evidence="2 3">
    <name type="scientific">Sphagnum jensenii</name>
    <dbReference type="NCBI Taxonomy" id="128206"/>
    <lineage>
        <taxon>Eukaryota</taxon>
        <taxon>Viridiplantae</taxon>
        <taxon>Streptophyta</taxon>
        <taxon>Embryophyta</taxon>
        <taxon>Bryophyta</taxon>
        <taxon>Sphagnophytina</taxon>
        <taxon>Sphagnopsida</taxon>
        <taxon>Sphagnales</taxon>
        <taxon>Sphagnaceae</taxon>
        <taxon>Sphagnum</taxon>
    </lineage>
</organism>
<feature type="region of interest" description="Disordered" evidence="1">
    <location>
        <begin position="1"/>
        <end position="90"/>
    </location>
</feature>
<proteinExistence type="predicted"/>
<accession>A0ABP1AJW4</accession>
<dbReference type="Proteomes" id="UP001497522">
    <property type="component" value="Chromosome 13"/>
</dbReference>